<reference evidence="1" key="1">
    <citation type="submission" date="2023-03" db="EMBL/GenBank/DDBJ databases">
        <title>Massive genome expansion in bonnet fungi (Mycena s.s.) driven by repeated elements and novel gene families across ecological guilds.</title>
        <authorList>
            <consortium name="Lawrence Berkeley National Laboratory"/>
            <person name="Harder C.B."/>
            <person name="Miyauchi S."/>
            <person name="Viragh M."/>
            <person name="Kuo A."/>
            <person name="Thoen E."/>
            <person name="Andreopoulos B."/>
            <person name="Lu D."/>
            <person name="Skrede I."/>
            <person name="Drula E."/>
            <person name="Henrissat B."/>
            <person name="Morin E."/>
            <person name="Kohler A."/>
            <person name="Barry K."/>
            <person name="LaButti K."/>
            <person name="Morin E."/>
            <person name="Salamov A."/>
            <person name="Lipzen A."/>
            <person name="Mereny Z."/>
            <person name="Hegedus B."/>
            <person name="Baldrian P."/>
            <person name="Stursova M."/>
            <person name="Weitz H."/>
            <person name="Taylor A."/>
            <person name="Grigoriev I.V."/>
            <person name="Nagy L.G."/>
            <person name="Martin F."/>
            <person name="Kauserud H."/>
        </authorList>
    </citation>
    <scope>NUCLEOTIDE SEQUENCE</scope>
    <source>
        <strain evidence="1">CBHHK200</strain>
    </source>
</reference>
<dbReference type="Proteomes" id="UP001218188">
    <property type="component" value="Unassembled WGS sequence"/>
</dbReference>
<name>A0AAD6XDA5_9AGAR</name>
<evidence type="ECO:0000313" key="1">
    <source>
        <dbReference type="EMBL" id="KAJ7041064.1"/>
    </source>
</evidence>
<dbReference type="AlphaFoldDB" id="A0AAD6XDA5"/>
<dbReference type="EMBL" id="JARJCM010000019">
    <property type="protein sequence ID" value="KAJ7041064.1"/>
    <property type="molecule type" value="Genomic_DNA"/>
</dbReference>
<proteinExistence type="predicted"/>
<sequence length="246" mass="27704">MFKLREQLIDIAQAGLHPIPDYQCLSSRSDVLDDKLIVVGYSGTGDNGGITNSNFPQPVGFTSAIYLVPGIDQPVLHTGPTVAVPTLQRTRIAMQLFAHLFLRVMPMHTGGMWVTTLAAVSSSLVQTEKVLYKTHSSPQNRSFLHAHLVIARAIDNQYRPSLLISPDATWDEERFAFHGSMDWHAAECQKKDIDDVHFWRRDGGVNAYFHRLMRPGKGDEVLLVGFVDAERVWETIEQWQPPKSRI</sequence>
<comment type="caution">
    <text evidence="1">The sequence shown here is derived from an EMBL/GenBank/DDBJ whole genome shotgun (WGS) entry which is preliminary data.</text>
</comment>
<protein>
    <submittedName>
        <fullName evidence="1">Uncharacterized protein</fullName>
    </submittedName>
</protein>
<gene>
    <name evidence="1" type="ORF">C8F04DRAFT_188211</name>
</gene>
<organism evidence="1 2">
    <name type="scientific">Mycena alexandri</name>
    <dbReference type="NCBI Taxonomy" id="1745969"/>
    <lineage>
        <taxon>Eukaryota</taxon>
        <taxon>Fungi</taxon>
        <taxon>Dikarya</taxon>
        <taxon>Basidiomycota</taxon>
        <taxon>Agaricomycotina</taxon>
        <taxon>Agaricomycetes</taxon>
        <taxon>Agaricomycetidae</taxon>
        <taxon>Agaricales</taxon>
        <taxon>Marasmiineae</taxon>
        <taxon>Mycenaceae</taxon>
        <taxon>Mycena</taxon>
    </lineage>
</organism>
<keyword evidence="2" id="KW-1185">Reference proteome</keyword>
<evidence type="ECO:0000313" key="2">
    <source>
        <dbReference type="Proteomes" id="UP001218188"/>
    </source>
</evidence>
<accession>A0AAD6XDA5</accession>